<dbReference type="Proteomes" id="UP001549291">
    <property type="component" value="Unassembled WGS sequence"/>
</dbReference>
<reference evidence="1 2" key="1">
    <citation type="submission" date="2024-06" db="EMBL/GenBank/DDBJ databases">
        <title>Genomic Encyclopedia of Type Strains, Phase V (KMG-V): Genome sequencing to study the core and pangenomes of soil and plant-associated prokaryotes.</title>
        <authorList>
            <person name="Whitman W."/>
        </authorList>
    </citation>
    <scope>NUCLEOTIDE SEQUENCE [LARGE SCALE GENOMIC DNA]</scope>
    <source>
        <strain evidence="1 2">USDA 160</strain>
    </source>
</reference>
<protein>
    <recommendedName>
        <fullName evidence="3">Transposase</fullName>
    </recommendedName>
</protein>
<proteinExistence type="predicted"/>
<gene>
    <name evidence="1" type="ORF">ABIF63_003496</name>
</gene>
<evidence type="ECO:0000313" key="1">
    <source>
        <dbReference type="EMBL" id="MET4719390.1"/>
    </source>
</evidence>
<keyword evidence="2" id="KW-1185">Reference proteome</keyword>
<dbReference type="EMBL" id="JBEPTQ010000002">
    <property type="protein sequence ID" value="MET4719390.1"/>
    <property type="molecule type" value="Genomic_DNA"/>
</dbReference>
<sequence>MNRPEEFKTMTTDDQIRQRIVGTYYGRNVWRVSP</sequence>
<evidence type="ECO:0008006" key="3">
    <source>
        <dbReference type="Google" id="ProtNLM"/>
    </source>
</evidence>
<organism evidence="1 2">
    <name type="scientific">Bradyrhizobium japonicum</name>
    <dbReference type="NCBI Taxonomy" id="375"/>
    <lineage>
        <taxon>Bacteria</taxon>
        <taxon>Pseudomonadati</taxon>
        <taxon>Pseudomonadota</taxon>
        <taxon>Alphaproteobacteria</taxon>
        <taxon>Hyphomicrobiales</taxon>
        <taxon>Nitrobacteraceae</taxon>
        <taxon>Bradyrhizobium</taxon>
    </lineage>
</organism>
<name>A0ABV2RR52_BRAJP</name>
<evidence type="ECO:0000313" key="2">
    <source>
        <dbReference type="Proteomes" id="UP001549291"/>
    </source>
</evidence>
<accession>A0ABV2RR52</accession>
<comment type="caution">
    <text evidence="1">The sequence shown here is derived from an EMBL/GenBank/DDBJ whole genome shotgun (WGS) entry which is preliminary data.</text>
</comment>